<proteinExistence type="predicted"/>
<organism evidence="1 2">
    <name type="scientific">Paractinoplanes tereljensis</name>
    <dbReference type="NCBI Taxonomy" id="571912"/>
    <lineage>
        <taxon>Bacteria</taxon>
        <taxon>Bacillati</taxon>
        <taxon>Actinomycetota</taxon>
        <taxon>Actinomycetes</taxon>
        <taxon>Micromonosporales</taxon>
        <taxon>Micromonosporaceae</taxon>
        <taxon>Paractinoplanes</taxon>
    </lineage>
</organism>
<dbReference type="EMBL" id="BOMY01000002">
    <property type="protein sequence ID" value="GIF17847.1"/>
    <property type="molecule type" value="Genomic_DNA"/>
</dbReference>
<comment type="caution">
    <text evidence="1">The sequence shown here is derived from an EMBL/GenBank/DDBJ whole genome shotgun (WGS) entry which is preliminary data.</text>
</comment>
<sequence>MWQALVDHHPGDTLDLADSATRRGRPEIARLLQARLSPVERLQHYLDRECHRTMVNAVIRDGLGDADDEVNALLADRGQWAELRERSDAGRPGAARHLIDGLARDGDLEALRAEMHAGTPLAASIVSLNQGRPGTAARR</sequence>
<dbReference type="AlphaFoldDB" id="A0A919NHF1"/>
<reference evidence="1" key="1">
    <citation type="submission" date="2021-01" db="EMBL/GenBank/DDBJ databases">
        <title>Whole genome shotgun sequence of Actinoplanes tereljensis NBRC 105297.</title>
        <authorList>
            <person name="Komaki H."/>
            <person name="Tamura T."/>
        </authorList>
    </citation>
    <scope>NUCLEOTIDE SEQUENCE</scope>
    <source>
        <strain evidence="1">NBRC 105297</strain>
    </source>
</reference>
<keyword evidence="2" id="KW-1185">Reference proteome</keyword>
<evidence type="ECO:0000313" key="2">
    <source>
        <dbReference type="Proteomes" id="UP000623608"/>
    </source>
</evidence>
<gene>
    <name evidence="1" type="ORF">Ate02nite_05770</name>
</gene>
<name>A0A919NHF1_9ACTN</name>
<accession>A0A919NHF1</accession>
<dbReference type="Proteomes" id="UP000623608">
    <property type="component" value="Unassembled WGS sequence"/>
</dbReference>
<dbReference type="RefSeq" id="WP_203798347.1">
    <property type="nucleotide sequence ID" value="NZ_BOMY01000002.1"/>
</dbReference>
<evidence type="ECO:0000313" key="1">
    <source>
        <dbReference type="EMBL" id="GIF17847.1"/>
    </source>
</evidence>
<protein>
    <submittedName>
        <fullName evidence="1">Uncharacterized protein</fullName>
    </submittedName>
</protein>